<accession>A0A0D2JZA5</accession>
<dbReference type="PANTHER" id="PTHR28083">
    <property type="entry name" value="GOOD FOR FULL DBP5 ACTIVITY PROTEIN 2"/>
    <property type="match status" value="1"/>
</dbReference>
<keyword evidence="4" id="KW-1185">Reference proteome</keyword>
<proteinExistence type="predicted"/>
<feature type="compositionally biased region" description="Polar residues" evidence="1">
    <location>
        <begin position="1"/>
        <end position="15"/>
    </location>
</feature>
<feature type="compositionally biased region" description="Basic and acidic residues" evidence="1">
    <location>
        <begin position="31"/>
        <end position="44"/>
    </location>
</feature>
<evidence type="ECO:0000256" key="1">
    <source>
        <dbReference type="SAM" id="MobiDB-lite"/>
    </source>
</evidence>
<evidence type="ECO:0000313" key="4">
    <source>
        <dbReference type="Proteomes" id="UP000053411"/>
    </source>
</evidence>
<dbReference type="SUPFAM" id="SSF53098">
    <property type="entry name" value="Ribonuclease H-like"/>
    <property type="match status" value="1"/>
</dbReference>
<dbReference type="InterPro" id="IPR048519">
    <property type="entry name" value="Gfd2/YDR514C-like_C"/>
</dbReference>
<dbReference type="RefSeq" id="XP_016630007.1">
    <property type="nucleotide sequence ID" value="XM_016779088.1"/>
</dbReference>
<feature type="compositionally biased region" description="Basic and acidic residues" evidence="1">
    <location>
        <begin position="699"/>
        <end position="713"/>
    </location>
</feature>
<gene>
    <name evidence="3" type="ORF">Z520_08592</name>
</gene>
<dbReference type="Gene3D" id="3.30.420.10">
    <property type="entry name" value="Ribonuclease H-like superfamily/Ribonuclease H"/>
    <property type="match status" value="1"/>
</dbReference>
<name>A0A0D2JZA5_9EURO</name>
<evidence type="ECO:0000313" key="3">
    <source>
        <dbReference type="EMBL" id="KIX95884.1"/>
    </source>
</evidence>
<dbReference type="OrthoDB" id="5953249at2759"/>
<dbReference type="PANTHER" id="PTHR28083:SF1">
    <property type="entry name" value="GOOD FOR FULL DBP5 ACTIVITY PROTEIN 2"/>
    <property type="match status" value="1"/>
</dbReference>
<dbReference type="InterPro" id="IPR036397">
    <property type="entry name" value="RNaseH_sf"/>
</dbReference>
<dbReference type="Proteomes" id="UP000053411">
    <property type="component" value="Unassembled WGS sequence"/>
</dbReference>
<feature type="compositionally biased region" description="Polar residues" evidence="1">
    <location>
        <begin position="715"/>
        <end position="725"/>
    </location>
</feature>
<dbReference type="GeneID" id="27714338"/>
<reference evidence="3 4" key="1">
    <citation type="submission" date="2015-01" db="EMBL/GenBank/DDBJ databases">
        <title>The Genome Sequence of Fonsecaea multimorphosa CBS 102226.</title>
        <authorList>
            <consortium name="The Broad Institute Genomics Platform"/>
            <person name="Cuomo C."/>
            <person name="de Hoog S."/>
            <person name="Gorbushina A."/>
            <person name="Stielow B."/>
            <person name="Teixiera M."/>
            <person name="Abouelleil A."/>
            <person name="Chapman S.B."/>
            <person name="Priest M."/>
            <person name="Young S.K."/>
            <person name="Wortman J."/>
            <person name="Nusbaum C."/>
            <person name="Birren B."/>
        </authorList>
    </citation>
    <scope>NUCLEOTIDE SEQUENCE [LARGE SCALE GENOMIC DNA]</scope>
    <source>
        <strain evidence="3 4">CBS 102226</strain>
    </source>
</reference>
<dbReference type="InterPro" id="IPR012337">
    <property type="entry name" value="RNaseH-like_sf"/>
</dbReference>
<sequence length="795" mass="89403">MANTTAQDRLNQLFFNQALPPAPTPGQPHFSAKELEQREAKDQQPLRIPGTAQYPRETKSPKKQQPQRDPLILTSSDDDDDYVSAFKQKPSMKPPPKISQPKASFGENPKDVVTAPNGPIQYLAKGKISKSEPFWTVNEHSDSDNEALPTADRKGNPVVGHFCQFALAAKFPYKYMNDVNDRVSRHFFASNKFYNRTWDLHYLHPPLGLSARPIILVPHAQVQELIREIGEAFKIPVSVPGFPFTLTFYKDGTPKPQYLGQTHSREEAQEIKNRIPEAPPDHGECPHDASPETKQLFKDFEDKCQAAIVAAARTKGGRGKKKREDDRLVSVRDWYVQLRRAQRYMGLRRKTGQIQQPDPNMPWDEQEKFRLQQLKTAHFISNPLDLRAPVPHPFEAEVVFIAVDVEAYERAHNLITEIGISTLDTLDLVNIPPGLNGKNWMDQIRSRHFRISGREHLVNKDFCIGHPNSFQFGRSEWVDLKDAVTKVESCFEWPFSVDHKHPSLVDPWGVEPANPAKENKACEATSTSFAGVSMGPTNAEQDAANRAAVASVLYGIGDQDAIKHAITLAETIKPGTENLQRGSKERNVILVGHDIGTDLAYLKDLGSKMFTPSRATYPIAAMDIMANGEGGSKTLASIIESLDTAPLYRILKEETQHRNLASIMKDLGLPCYFPHNGGNDARYTLEALIAMLIKARLKDDKEQKKEADTERRQKSGWNDSWNQDLAANDDPGRPHSPDDRQRKTGNLDPFEAAILDSPGSEASPRRQRDETIAAVVERLKLDTTIDEEQPKRRFH</sequence>
<dbReference type="Pfam" id="PF21762">
    <property type="entry name" value="DEDDh_C"/>
    <property type="match status" value="2"/>
</dbReference>
<organism evidence="3 4">
    <name type="scientific">Fonsecaea multimorphosa CBS 102226</name>
    <dbReference type="NCBI Taxonomy" id="1442371"/>
    <lineage>
        <taxon>Eukaryota</taxon>
        <taxon>Fungi</taxon>
        <taxon>Dikarya</taxon>
        <taxon>Ascomycota</taxon>
        <taxon>Pezizomycotina</taxon>
        <taxon>Eurotiomycetes</taxon>
        <taxon>Chaetothyriomycetidae</taxon>
        <taxon>Chaetothyriales</taxon>
        <taxon>Herpotrichiellaceae</taxon>
        <taxon>Fonsecaea</taxon>
    </lineage>
</organism>
<dbReference type="AlphaFoldDB" id="A0A0D2JZA5"/>
<protein>
    <recommendedName>
        <fullName evidence="2">Gfd2/YDR514C-like C-terminal domain-containing protein</fullName>
    </recommendedName>
</protein>
<feature type="domain" description="Gfd2/YDR514C-like C-terminal" evidence="2">
    <location>
        <begin position="568"/>
        <end position="691"/>
    </location>
</feature>
<dbReference type="InterPro" id="IPR040151">
    <property type="entry name" value="Gfd2/YDR514C-like"/>
</dbReference>
<feature type="region of interest" description="Disordered" evidence="1">
    <location>
        <begin position="1"/>
        <end position="113"/>
    </location>
</feature>
<dbReference type="VEuPathDB" id="FungiDB:Z520_08592"/>
<dbReference type="GO" id="GO:0003676">
    <property type="term" value="F:nucleic acid binding"/>
    <property type="evidence" value="ECO:0007669"/>
    <property type="project" value="InterPro"/>
</dbReference>
<feature type="domain" description="Gfd2/YDR514C-like C-terminal" evidence="2">
    <location>
        <begin position="399"/>
        <end position="500"/>
    </location>
</feature>
<feature type="region of interest" description="Disordered" evidence="1">
    <location>
        <begin position="699"/>
        <end position="771"/>
    </location>
</feature>
<feature type="compositionally biased region" description="Basic and acidic residues" evidence="1">
    <location>
        <begin position="730"/>
        <end position="742"/>
    </location>
</feature>
<dbReference type="GO" id="GO:0005634">
    <property type="term" value="C:nucleus"/>
    <property type="evidence" value="ECO:0007669"/>
    <property type="project" value="TreeGrafter"/>
</dbReference>
<dbReference type="STRING" id="1442371.A0A0D2JZA5"/>
<evidence type="ECO:0000259" key="2">
    <source>
        <dbReference type="Pfam" id="PF21762"/>
    </source>
</evidence>
<dbReference type="EMBL" id="KN848080">
    <property type="protein sequence ID" value="KIX95884.1"/>
    <property type="molecule type" value="Genomic_DNA"/>
</dbReference>